<gene>
    <name evidence="5" type="ORF">GCM10011354_12050</name>
</gene>
<dbReference type="EMBL" id="BMHA01000004">
    <property type="protein sequence ID" value="GGI05031.1"/>
    <property type="molecule type" value="Genomic_DNA"/>
</dbReference>
<proteinExistence type="predicted"/>
<dbReference type="InterPro" id="IPR038726">
    <property type="entry name" value="PDDEXK_AddAB-type"/>
</dbReference>
<keyword evidence="2" id="KW-0067">ATP-binding</keyword>
<keyword evidence="6" id="KW-1185">Reference proteome</keyword>
<feature type="domain" description="PD-(D/E)XK endonuclease-like" evidence="4">
    <location>
        <begin position="90"/>
        <end position="311"/>
    </location>
</feature>
<dbReference type="GO" id="GO:0006281">
    <property type="term" value="P:DNA repair"/>
    <property type="evidence" value="ECO:0007669"/>
    <property type="project" value="UniProtKB-KW"/>
</dbReference>
<sequence>MGDELVLDHPARRRLAEDLLGWGQPRPPDDPQLVAELRATLEDGLGTFGDALARTAAQRRGRLLVTKSALDRLACDGWQLEPKPYEHAWANVRGTLTHLAVERDFAEERGDDAAAVVSRVWHAEATRRPGDPASLSRWLNERSTADAAQLCEEVAGLLSGFREVWPPLPRRAVRARVERPVEVSLGDGSVVLRGVPDLVLVSPRTDDRARTLVVDLKTGRPRPEHDRHELRFYALLVALATGRLPFRWATYYVTEGRAEVESLRADTLHVTVRRVLDGVRQLVRVTGAAEADLRLQGGSWCRFCRREDRCDTAAEARRLHLLSHPSGSL</sequence>
<name>A0A8J3A8Y9_9ACTN</name>
<protein>
    <recommendedName>
        <fullName evidence="4">PD-(D/E)XK endonuclease-like domain-containing protein</fullName>
    </recommendedName>
</protein>
<keyword evidence="2" id="KW-0547">Nucleotide-binding</keyword>
<dbReference type="GO" id="GO:0004386">
    <property type="term" value="F:helicase activity"/>
    <property type="evidence" value="ECO:0007669"/>
    <property type="project" value="UniProtKB-KW"/>
</dbReference>
<dbReference type="Proteomes" id="UP000650511">
    <property type="component" value="Unassembled WGS sequence"/>
</dbReference>
<evidence type="ECO:0000256" key="1">
    <source>
        <dbReference type="ARBA" id="ARBA00022763"/>
    </source>
</evidence>
<evidence type="ECO:0000259" key="4">
    <source>
        <dbReference type="Pfam" id="PF12705"/>
    </source>
</evidence>
<evidence type="ECO:0000256" key="2">
    <source>
        <dbReference type="ARBA" id="ARBA00022806"/>
    </source>
</evidence>
<keyword evidence="2" id="KW-0378">Hydrolase</keyword>
<reference evidence="5" key="1">
    <citation type="journal article" date="2014" name="Int. J. Syst. Evol. Microbiol.">
        <title>Complete genome sequence of Corynebacterium casei LMG S-19264T (=DSM 44701T), isolated from a smear-ripened cheese.</title>
        <authorList>
            <consortium name="US DOE Joint Genome Institute (JGI-PGF)"/>
            <person name="Walter F."/>
            <person name="Albersmeier A."/>
            <person name="Kalinowski J."/>
            <person name="Ruckert C."/>
        </authorList>
    </citation>
    <scope>NUCLEOTIDE SEQUENCE</scope>
    <source>
        <strain evidence="5">CGMCC 1.14988</strain>
    </source>
</reference>
<evidence type="ECO:0000256" key="3">
    <source>
        <dbReference type="ARBA" id="ARBA00023204"/>
    </source>
</evidence>
<comment type="caution">
    <text evidence="5">The sequence shown here is derived from an EMBL/GenBank/DDBJ whole genome shotgun (WGS) entry which is preliminary data.</text>
</comment>
<keyword evidence="3" id="KW-0234">DNA repair</keyword>
<keyword evidence="2" id="KW-0347">Helicase</keyword>
<reference evidence="5" key="2">
    <citation type="submission" date="2020-09" db="EMBL/GenBank/DDBJ databases">
        <authorList>
            <person name="Sun Q."/>
            <person name="Zhou Y."/>
        </authorList>
    </citation>
    <scope>NUCLEOTIDE SEQUENCE</scope>
    <source>
        <strain evidence="5">CGMCC 1.14988</strain>
    </source>
</reference>
<dbReference type="OrthoDB" id="9791397at2"/>
<dbReference type="AlphaFoldDB" id="A0A8J3A8Y9"/>
<dbReference type="InterPro" id="IPR011604">
    <property type="entry name" value="PDDEXK-like_dom_sf"/>
</dbReference>
<evidence type="ECO:0000313" key="5">
    <source>
        <dbReference type="EMBL" id="GGI05031.1"/>
    </source>
</evidence>
<dbReference type="RefSeq" id="WP_130649528.1">
    <property type="nucleotide sequence ID" value="NZ_BMHA01000004.1"/>
</dbReference>
<evidence type="ECO:0000313" key="6">
    <source>
        <dbReference type="Proteomes" id="UP000650511"/>
    </source>
</evidence>
<accession>A0A8J3A8Y9</accession>
<organism evidence="5 6">
    <name type="scientific">Egicoccus halophilus</name>
    <dbReference type="NCBI Taxonomy" id="1670830"/>
    <lineage>
        <taxon>Bacteria</taxon>
        <taxon>Bacillati</taxon>
        <taxon>Actinomycetota</taxon>
        <taxon>Nitriliruptoria</taxon>
        <taxon>Egicoccales</taxon>
        <taxon>Egicoccaceae</taxon>
        <taxon>Egicoccus</taxon>
    </lineage>
</organism>
<dbReference type="Gene3D" id="3.90.320.10">
    <property type="match status" value="1"/>
</dbReference>
<dbReference type="Pfam" id="PF12705">
    <property type="entry name" value="PDDEXK_1"/>
    <property type="match status" value="1"/>
</dbReference>
<keyword evidence="1" id="KW-0227">DNA damage</keyword>